<proteinExistence type="predicted"/>
<protein>
    <submittedName>
        <fullName evidence="3">SCO6880 family protein</fullName>
    </submittedName>
</protein>
<organism evidence="3 4">
    <name type="scientific">Streptomyces lonegramiae</name>
    <dbReference type="NCBI Taxonomy" id="3075524"/>
    <lineage>
        <taxon>Bacteria</taxon>
        <taxon>Bacillati</taxon>
        <taxon>Actinomycetota</taxon>
        <taxon>Actinomycetes</taxon>
        <taxon>Kitasatosporales</taxon>
        <taxon>Streptomycetaceae</taxon>
        <taxon>Streptomyces</taxon>
    </lineage>
</organism>
<dbReference type="RefSeq" id="WP_311724383.1">
    <property type="nucleotide sequence ID" value="NZ_JAVRFD010000006.1"/>
</dbReference>
<gene>
    <name evidence="3" type="ORF">RND15_14850</name>
</gene>
<sequence length="508" mass="54054">MPISEPATYGGWQSERIGFMGNLSGPGFALVAAATAVALLPLYQRSWSATLVCLPLALLLLLLALGRVMGLSADQWIILAVRHQIAVATKKNLFLSGAFAPRTKSGEQPMDLPGVLARLRILNASDGLGGELGVVHDPVGGTYTAIARIAFPGLALVDTDKQNARVGAWAAFLRSQCKEDGAITRISVHQRSLPDDGTELRSWVERHTAPDAPPAAVQALDELMVTAGPVATIRETFLSITFSSARARLAVKGAGGGQIGAAAVLVREIHAMQGTLSSAGLQIEELLTPRKVAQAIRTAYDPEAQLMLAARSAAAHDPEWKGAPPGVDPTVAGPAAAETGWGVYRHDGAWTVSYQVRGLPQSEVYATFLQPLLRPRRNARRSLSLVYEPIGPAKARQELAREKAKRDAARQLRSKTGRVESEDERRESMTARAQDVARASGEGVVRLTCLLAVTVMDEEELEIACAELQADASAAGLEMRRMWGAQDAGFAAAALPLGQGLPDRRVGI</sequence>
<keyword evidence="2" id="KW-1133">Transmembrane helix</keyword>
<evidence type="ECO:0000256" key="1">
    <source>
        <dbReference type="SAM" id="MobiDB-lite"/>
    </source>
</evidence>
<dbReference type="EMBL" id="JAVRFD010000006">
    <property type="protein sequence ID" value="MDT0543971.1"/>
    <property type="molecule type" value="Genomic_DNA"/>
</dbReference>
<feature type="compositionally biased region" description="Basic and acidic residues" evidence="1">
    <location>
        <begin position="417"/>
        <end position="429"/>
    </location>
</feature>
<name>A0ABU2XEQ9_9ACTN</name>
<keyword evidence="2" id="KW-0812">Transmembrane</keyword>
<comment type="caution">
    <text evidence="3">The sequence shown here is derived from an EMBL/GenBank/DDBJ whole genome shotgun (WGS) entry which is preliminary data.</text>
</comment>
<feature type="transmembrane region" description="Helical" evidence="2">
    <location>
        <begin position="49"/>
        <end position="69"/>
    </location>
</feature>
<feature type="region of interest" description="Disordered" evidence="1">
    <location>
        <begin position="401"/>
        <end position="434"/>
    </location>
</feature>
<evidence type="ECO:0000313" key="3">
    <source>
        <dbReference type="EMBL" id="MDT0543971.1"/>
    </source>
</evidence>
<keyword evidence="4" id="KW-1185">Reference proteome</keyword>
<feature type="compositionally biased region" description="Basic and acidic residues" evidence="1">
    <location>
        <begin position="401"/>
        <end position="410"/>
    </location>
</feature>
<reference evidence="3" key="1">
    <citation type="submission" date="2024-05" db="EMBL/GenBank/DDBJ databases">
        <title>30 novel species of actinomycetes from the DSMZ collection.</title>
        <authorList>
            <person name="Nouioui I."/>
        </authorList>
    </citation>
    <scope>NUCLEOTIDE SEQUENCE</scope>
    <source>
        <strain evidence="3">DSM 41529</strain>
    </source>
</reference>
<dbReference type="NCBIfam" id="NF042935">
    <property type="entry name" value="SCO6880_fam"/>
    <property type="match status" value="1"/>
</dbReference>
<keyword evidence="2" id="KW-0472">Membrane</keyword>
<evidence type="ECO:0000313" key="4">
    <source>
        <dbReference type="Proteomes" id="UP001180754"/>
    </source>
</evidence>
<accession>A0ABU2XEQ9</accession>
<feature type="transmembrane region" description="Helical" evidence="2">
    <location>
        <begin position="23"/>
        <end position="42"/>
    </location>
</feature>
<dbReference type="Proteomes" id="UP001180754">
    <property type="component" value="Unassembled WGS sequence"/>
</dbReference>
<evidence type="ECO:0000256" key="2">
    <source>
        <dbReference type="SAM" id="Phobius"/>
    </source>
</evidence>
<dbReference type="InterPro" id="IPR049978">
    <property type="entry name" value="SCO6880-like"/>
</dbReference>